<proteinExistence type="predicted"/>
<dbReference type="Proteomes" id="UP001218218">
    <property type="component" value="Unassembled WGS sequence"/>
</dbReference>
<organism evidence="2 3">
    <name type="scientific">Mycena albidolilacea</name>
    <dbReference type="NCBI Taxonomy" id="1033008"/>
    <lineage>
        <taxon>Eukaryota</taxon>
        <taxon>Fungi</taxon>
        <taxon>Dikarya</taxon>
        <taxon>Basidiomycota</taxon>
        <taxon>Agaricomycotina</taxon>
        <taxon>Agaricomycetes</taxon>
        <taxon>Agaricomycetidae</taxon>
        <taxon>Agaricales</taxon>
        <taxon>Marasmiineae</taxon>
        <taxon>Mycenaceae</taxon>
        <taxon>Mycena</taxon>
    </lineage>
</organism>
<feature type="region of interest" description="Disordered" evidence="1">
    <location>
        <begin position="16"/>
        <end position="53"/>
    </location>
</feature>
<keyword evidence="3" id="KW-1185">Reference proteome</keyword>
<feature type="region of interest" description="Disordered" evidence="1">
    <location>
        <begin position="133"/>
        <end position="154"/>
    </location>
</feature>
<evidence type="ECO:0000313" key="2">
    <source>
        <dbReference type="EMBL" id="KAJ7314591.1"/>
    </source>
</evidence>
<dbReference type="EMBL" id="JARIHO010000066">
    <property type="protein sequence ID" value="KAJ7314591.1"/>
    <property type="molecule type" value="Genomic_DNA"/>
</dbReference>
<accession>A0AAD6ZBL3</accession>
<feature type="compositionally biased region" description="Basic and acidic residues" evidence="1">
    <location>
        <begin position="140"/>
        <end position="154"/>
    </location>
</feature>
<protein>
    <submittedName>
        <fullName evidence="2">Uncharacterized protein</fullName>
    </submittedName>
</protein>
<comment type="caution">
    <text evidence="2">The sequence shown here is derived from an EMBL/GenBank/DDBJ whole genome shotgun (WGS) entry which is preliminary data.</text>
</comment>
<gene>
    <name evidence="2" type="ORF">DFH08DRAFT_894970</name>
</gene>
<name>A0AAD6ZBL3_9AGAR</name>
<feature type="compositionally biased region" description="Low complexity" evidence="1">
    <location>
        <begin position="16"/>
        <end position="41"/>
    </location>
</feature>
<sequence>MAAVTVAFCAPRSTVTTAMTTSASASTTTSASSHAHPRAQTTPPPPPAPPRRRCTLRQPESMERYLSNDLSVDGGAVYASTTAGGQHVGWVISSRPARNLHPPASIPNGHLVVPLLGLGSWLPYAPAQVCGPRHSRGAPFRHEHPHDHNDLSFG</sequence>
<reference evidence="2" key="1">
    <citation type="submission" date="2023-03" db="EMBL/GenBank/DDBJ databases">
        <title>Massive genome expansion in bonnet fungi (Mycena s.s.) driven by repeated elements and novel gene families across ecological guilds.</title>
        <authorList>
            <consortium name="Lawrence Berkeley National Laboratory"/>
            <person name="Harder C.B."/>
            <person name="Miyauchi S."/>
            <person name="Viragh M."/>
            <person name="Kuo A."/>
            <person name="Thoen E."/>
            <person name="Andreopoulos B."/>
            <person name="Lu D."/>
            <person name="Skrede I."/>
            <person name="Drula E."/>
            <person name="Henrissat B."/>
            <person name="Morin E."/>
            <person name="Kohler A."/>
            <person name="Barry K."/>
            <person name="LaButti K."/>
            <person name="Morin E."/>
            <person name="Salamov A."/>
            <person name="Lipzen A."/>
            <person name="Mereny Z."/>
            <person name="Hegedus B."/>
            <person name="Baldrian P."/>
            <person name="Stursova M."/>
            <person name="Weitz H."/>
            <person name="Taylor A."/>
            <person name="Grigoriev I.V."/>
            <person name="Nagy L.G."/>
            <person name="Martin F."/>
            <person name="Kauserud H."/>
        </authorList>
    </citation>
    <scope>NUCLEOTIDE SEQUENCE</scope>
    <source>
        <strain evidence="2">CBHHK002</strain>
    </source>
</reference>
<dbReference type="AlphaFoldDB" id="A0AAD6ZBL3"/>
<evidence type="ECO:0000256" key="1">
    <source>
        <dbReference type="SAM" id="MobiDB-lite"/>
    </source>
</evidence>
<evidence type="ECO:0000313" key="3">
    <source>
        <dbReference type="Proteomes" id="UP001218218"/>
    </source>
</evidence>